<dbReference type="Proteomes" id="UP000053237">
    <property type="component" value="Unassembled WGS sequence"/>
</dbReference>
<sequence length="109" mass="12454">MHANLAYFHFAKQLLSLISVEAEKNLNGFDSTIPSFSIVASYLWKQIACSSIHSSFNLIFKYHSVHLGFIFLRFIGTAGRRATIPILDVCIRLSLFEFSMIYPSRLYSL</sequence>
<protein>
    <submittedName>
        <fullName evidence="1">Uncharacterized protein</fullName>
    </submittedName>
</protein>
<evidence type="ECO:0000313" key="1">
    <source>
        <dbReference type="EMBL" id="CCI11167.1"/>
    </source>
</evidence>
<organism evidence="1 2">
    <name type="scientific">Albugo candida</name>
    <dbReference type="NCBI Taxonomy" id="65357"/>
    <lineage>
        <taxon>Eukaryota</taxon>
        <taxon>Sar</taxon>
        <taxon>Stramenopiles</taxon>
        <taxon>Oomycota</taxon>
        <taxon>Peronosporomycetes</taxon>
        <taxon>Albuginales</taxon>
        <taxon>Albuginaceae</taxon>
        <taxon>Albugo</taxon>
    </lineage>
</organism>
<comment type="caution">
    <text evidence="1">The sequence shown here is derived from an EMBL/GenBank/DDBJ whole genome shotgun (WGS) entry which is preliminary data.</text>
</comment>
<proteinExistence type="predicted"/>
<dbReference type="InParanoid" id="A0A024FW78"/>
<accession>A0A024FW78</accession>
<evidence type="ECO:0000313" key="2">
    <source>
        <dbReference type="Proteomes" id="UP000053237"/>
    </source>
</evidence>
<dbReference type="EMBL" id="CAIX01000576">
    <property type="protein sequence ID" value="CCI11167.1"/>
    <property type="molecule type" value="Genomic_DNA"/>
</dbReference>
<dbReference type="AlphaFoldDB" id="A0A024FW78"/>
<name>A0A024FW78_9STRA</name>
<reference evidence="1 2" key="1">
    <citation type="submission" date="2012-05" db="EMBL/GenBank/DDBJ databases">
        <title>Recombination and specialization in a pathogen metapopulation.</title>
        <authorList>
            <person name="Gardiner A."/>
            <person name="Kemen E."/>
            <person name="Schultz-Larsen T."/>
            <person name="MacLean D."/>
            <person name="Van Oosterhout C."/>
            <person name="Jones J.D.G."/>
        </authorList>
    </citation>
    <scope>NUCLEOTIDE SEQUENCE [LARGE SCALE GENOMIC DNA]</scope>
    <source>
        <strain evidence="1 2">Ac Nc2</strain>
    </source>
</reference>
<gene>
    <name evidence="1" type="ORF">BN9_124790</name>
</gene>
<keyword evidence="2" id="KW-1185">Reference proteome</keyword>